<organism evidence="3 4">
    <name type="scientific">Cohnella endophytica</name>
    <dbReference type="NCBI Taxonomy" id="2419778"/>
    <lineage>
        <taxon>Bacteria</taxon>
        <taxon>Bacillati</taxon>
        <taxon>Bacillota</taxon>
        <taxon>Bacilli</taxon>
        <taxon>Bacillales</taxon>
        <taxon>Paenibacillaceae</taxon>
        <taxon>Cohnella</taxon>
    </lineage>
</organism>
<keyword evidence="1" id="KW-0472">Membrane</keyword>
<dbReference type="Gene3D" id="3.10.450.50">
    <property type="match status" value="1"/>
</dbReference>
<keyword evidence="4" id="KW-1185">Reference proteome</keyword>
<evidence type="ECO:0000313" key="4">
    <source>
        <dbReference type="Proteomes" id="UP000282076"/>
    </source>
</evidence>
<dbReference type="Pfam" id="PF12870">
    <property type="entry name" value="DUF4878"/>
    <property type="match status" value="1"/>
</dbReference>
<dbReference type="InterPro" id="IPR032710">
    <property type="entry name" value="NTF2-like_dom_sf"/>
</dbReference>
<dbReference type="EMBL" id="RBZM01000008">
    <property type="protein sequence ID" value="RKP50088.1"/>
    <property type="molecule type" value="Genomic_DNA"/>
</dbReference>
<name>A0A494XHT2_9BACL</name>
<feature type="transmembrane region" description="Helical" evidence="1">
    <location>
        <begin position="73"/>
        <end position="92"/>
    </location>
</feature>
<evidence type="ECO:0000313" key="3">
    <source>
        <dbReference type="EMBL" id="RKP50088.1"/>
    </source>
</evidence>
<accession>A0A494XHT2</accession>
<feature type="domain" description="DUF4878" evidence="2">
    <location>
        <begin position="99"/>
        <end position="203"/>
    </location>
</feature>
<evidence type="ECO:0000259" key="2">
    <source>
        <dbReference type="Pfam" id="PF12870"/>
    </source>
</evidence>
<evidence type="ECO:0000256" key="1">
    <source>
        <dbReference type="SAM" id="Phobius"/>
    </source>
</evidence>
<dbReference type="Proteomes" id="UP000282076">
    <property type="component" value="Unassembled WGS sequence"/>
</dbReference>
<proteinExistence type="predicted"/>
<keyword evidence="1" id="KW-1133">Transmembrane helix</keyword>
<dbReference type="RefSeq" id="WP_120978771.1">
    <property type="nucleotide sequence ID" value="NZ_RBZM01000008.1"/>
</dbReference>
<dbReference type="SUPFAM" id="SSF54427">
    <property type="entry name" value="NTF2-like"/>
    <property type="match status" value="1"/>
</dbReference>
<gene>
    <name evidence="3" type="ORF">D7Z26_19955</name>
</gene>
<reference evidence="3 4" key="1">
    <citation type="submission" date="2018-10" db="EMBL/GenBank/DDBJ databases">
        <title>Cohnella sp. M2MS4P-1, whole genome shotgun sequence.</title>
        <authorList>
            <person name="Tuo L."/>
        </authorList>
    </citation>
    <scope>NUCLEOTIDE SEQUENCE [LARGE SCALE GENOMIC DNA]</scope>
    <source>
        <strain evidence="3 4">M2MS4P-1</strain>
    </source>
</reference>
<dbReference type="AlphaFoldDB" id="A0A494XHT2"/>
<protein>
    <submittedName>
        <fullName evidence="3">Zinc ribbon domain-containing protein</fullName>
    </submittedName>
</protein>
<keyword evidence="1" id="KW-0812">Transmembrane</keyword>
<comment type="caution">
    <text evidence="3">The sequence shown here is derived from an EMBL/GenBank/DDBJ whole genome shotgun (WGS) entry which is preliminary data.</text>
</comment>
<dbReference type="OrthoDB" id="1682769at2"/>
<dbReference type="InterPro" id="IPR024267">
    <property type="entry name" value="DUF4878"/>
</dbReference>
<sequence length="209" mass="22371">MYCTNCGERLIAAAVSCPSCGSEVRQIPKIKEDEVAATALSPNAFEAATAVQQPQAYRPTVNPGGLSDATKKLILVVAAAIVAIFLIIEFSGGGGGGSQSTPEKTFKGFMSAVKKEDAKKMISYMSVSSMGFTDGENTDSIVQMLERGFADGEMDLRDYRITKVETMGDQATIDYVLDYMENGKKQTDEDSVVLAKVDGKWYISGGLGF</sequence>